<dbReference type="InterPro" id="IPR012337">
    <property type="entry name" value="RNaseH-like_sf"/>
</dbReference>
<sequence length="620" mass="70531">MQKQPIDAQLSEQKEEQISRRRKTVLKNREVLSHLFDLSILVARLGLPFRGHDESSDSNNKGVFRELLEHQARNGDAVLREHLQNASLNCNYLSHQVQNEIIDAIGSAVHEEVVRRVISAGMYSVMMDETTDISNQEQVAISVRFIFEGAIEERFLDITAVIDTTGEALAGHLIARLESDFLSLNQAVSQSYDGAGNMSGRYRGVQARIRERYPHVTYVYCYAHNLNRLLVNVCSQEPIARDFFALVEELYVIIEGSAKRHHFFISAQKRHRPNETPRRLAGLSDTRWNCRAVSLSVLIEPGILISVVETLDHIATTTSDSKIRASALGLSRCLDFKFLVPLVVFADLFHRFDVVSNVLQSVDIDVLEAVELIDALIGFVKEKRSSESWRSYLDKAINMANVLNIEAELPQERRRRISVRIDDNASNEEHMTPEESLKTNFFFTTLDRMVNSLEERFPRDVLEKFSALLPRVIVDQPSVAKERFSALASQYEVIGIYPNAAAAEFDIFVKDVCTHFPSFREAKPKPFEVYSWIRKNRQAYPNVELLYKLLLTIPVTSSTTERSFSKLALIKTKCRNTMGGGRLRTLMNASCERDISRNLDLGKLVDKFASVSNRKMELLL</sequence>
<name>A0A9Q1H991_HOLLE</name>
<evidence type="ECO:0000313" key="4">
    <source>
        <dbReference type="Proteomes" id="UP001152320"/>
    </source>
</evidence>
<dbReference type="Pfam" id="PF05699">
    <property type="entry name" value="Dimer_Tnp_hAT"/>
    <property type="match status" value="1"/>
</dbReference>
<dbReference type="PANTHER" id="PTHR45749">
    <property type="match status" value="1"/>
</dbReference>
<evidence type="ECO:0000259" key="1">
    <source>
        <dbReference type="Pfam" id="PF05699"/>
    </source>
</evidence>
<evidence type="ECO:0000259" key="2">
    <source>
        <dbReference type="Pfam" id="PF14291"/>
    </source>
</evidence>
<dbReference type="EMBL" id="JAIZAY010000008">
    <property type="protein sequence ID" value="KAJ8037213.1"/>
    <property type="molecule type" value="Genomic_DNA"/>
</dbReference>
<protein>
    <submittedName>
        <fullName evidence="3">Zinc finger MYM-type protein 1</fullName>
    </submittedName>
</protein>
<comment type="caution">
    <text evidence="3">The sequence shown here is derived from an EMBL/GenBank/DDBJ whole genome shotgun (WGS) entry which is preliminary data.</text>
</comment>
<dbReference type="Pfam" id="PF14291">
    <property type="entry name" value="DUF4371"/>
    <property type="match status" value="1"/>
</dbReference>
<dbReference type="SUPFAM" id="SSF53098">
    <property type="entry name" value="Ribonuclease H-like"/>
    <property type="match status" value="1"/>
</dbReference>
<reference evidence="3" key="1">
    <citation type="submission" date="2021-10" db="EMBL/GenBank/DDBJ databases">
        <title>Tropical sea cucumber genome reveals ecological adaptation and Cuvierian tubules defense mechanism.</title>
        <authorList>
            <person name="Chen T."/>
        </authorList>
    </citation>
    <scope>NUCLEOTIDE SEQUENCE</scope>
    <source>
        <strain evidence="3">Nanhai2018</strain>
        <tissue evidence="3">Muscle</tissue>
    </source>
</reference>
<feature type="domain" description="HAT C-terminal dimerisation" evidence="1">
    <location>
        <begin position="517"/>
        <end position="587"/>
    </location>
</feature>
<dbReference type="PANTHER" id="PTHR45749:SF21">
    <property type="entry name" value="DUF4371 DOMAIN-CONTAINING PROTEIN"/>
    <property type="match status" value="1"/>
</dbReference>
<organism evidence="3 4">
    <name type="scientific">Holothuria leucospilota</name>
    <name type="common">Black long sea cucumber</name>
    <name type="synonym">Mertensiothuria leucospilota</name>
    <dbReference type="NCBI Taxonomy" id="206669"/>
    <lineage>
        <taxon>Eukaryota</taxon>
        <taxon>Metazoa</taxon>
        <taxon>Echinodermata</taxon>
        <taxon>Eleutherozoa</taxon>
        <taxon>Echinozoa</taxon>
        <taxon>Holothuroidea</taxon>
        <taxon>Aspidochirotacea</taxon>
        <taxon>Aspidochirotida</taxon>
        <taxon>Holothuriidae</taxon>
        <taxon>Holothuria</taxon>
    </lineage>
</organism>
<proteinExistence type="predicted"/>
<feature type="domain" description="DUF4371" evidence="2">
    <location>
        <begin position="28"/>
        <end position="204"/>
    </location>
</feature>
<accession>A0A9Q1H991</accession>
<dbReference type="OrthoDB" id="10066376at2759"/>
<evidence type="ECO:0000313" key="3">
    <source>
        <dbReference type="EMBL" id="KAJ8037213.1"/>
    </source>
</evidence>
<gene>
    <name evidence="3" type="ORF">HOLleu_17976</name>
</gene>
<dbReference type="InterPro" id="IPR025398">
    <property type="entry name" value="DUF4371"/>
</dbReference>
<dbReference type="InterPro" id="IPR008906">
    <property type="entry name" value="HATC_C_dom"/>
</dbReference>
<dbReference type="AlphaFoldDB" id="A0A9Q1H991"/>
<keyword evidence="4" id="KW-1185">Reference proteome</keyword>
<dbReference type="Proteomes" id="UP001152320">
    <property type="component" value="Chromosome 8"/>
</dbReference>
<dbReference type="GO" id="GO:0046983">
    <property type="term" value="F:protein dimerization activity"/>
    <property type="evidence" value="ECO:0007669"/>
    <property type="project" value="InterPro"/>
</dbReference>